<dbReference type="GO" id="GO:0015074">
    <property type="term" value="P:DNA integration"/>
    <property type="evidence" value="ECO:0007669"/>
    <property type="project" value="UniProtKB-KW"/>
</dbReference>
<evidence type="ECO:0000256" key="3">
    <source>
        <dbReference type="ARBA" id="ARBA00023125"/>
    </source>
</evidence>
<dbReference type="InterPro" id="IPR004107">
    <property type="entry name" value="Integrase_SAM-like_N"/>
</dbReference>
<comment type="similarity">
    <text evidence="1">Belongs to the 'phage' integrase family.</text>
</comment>
<dbReference type="Gene3D" id="1.10.150.130">
    <property type="match status" value="1"/>
</dbReference>
<dbReference type="InterPro" id="IPR010998">
    <property type="entry name" value="Integrase_recombinase_N"/>
</dbReference>
<accession>A0A5N5IRG7</accession>
<dbReference type="InterPro" id="IPR013762">
    <property type="entry name" value="Integrase-like_cat_sf"/>
</dbReference>
<dbReference type="InterPro" id="IPR011010">
    <property type="entry name" value="DNA_brk_join_enz"/>
</dbReference>
<keyword evidence="2" id="KW-0229">DNA integration</keyword>
<organism evidence="8 9">
    <name type="scientific">Flagellimonas hadalis</name>
    <dbReference type="NCBI Taxonomy" id="2597517"/>
    <lineage>
        <taxon>Bacteria</taxon>
        <taxon>Pseudomonadati</taxon>
        <taxon>Bacteroidota</taxon>
        <taxon>Flavobacteriia</taxon>
        <taxon>Flavobacteriales</taxon>
        <taxon>Flavobacteriaceae</taxon>
        <taxon>Flagellimonas</taxon>
    </lineage>
</organism>
<dbReference type="SUPFAM" id="SSF56349">
    <property type="entry name" value="DNA breaking-rejoining enzymes"/>
    <property type="match status" value="1"/>
</dbReference>
<dbReference type="GO" id="GO:0006310">
    <property type="term" value="P:DNA recombination"/>
    <property type="evidence" value="ECO:0007669"/>
    <property type="project" value="UniProtKB-KW"/>
</dbReference>
<evidence type="ECO:0000313" key="8">
    <source>
        <dbReference type="EMBL" id="KAB5486880.1"/>
    </source>
</evidence>
<dbReference type="InterPro" id="IPR050090">
    <property type="entry name" value="Tyrosine_recombinase_XerCD"/>
</dbReference>
<gene>
    <name evidence="8" type="ORF">FOT42_012015</name>
</gene>
<dbReference type="GO" id="GO:0003677">
    <property type="term" value="F:DNA binding"/>
    <property type="evidence" value="ECO:0007669"/>
    <property type="project" value="UniProtKB-UniRule"/>
</dbReference>
<keyword evidence="9" id="KW-1185">Reference proteome</keyword>
<dbReference type="EMBL" id="VNIK02000008">
    <property type="protein sequence ID" value="KAB5486880.1"/>
    <property type="molecule type" value="Genomic_DNA"/>
</dbReference>
<reference evidence="8" key="1">
    <citation type="submission" date="2019-10" db="EMBL/GenBank/DDBJ databases">
        <title>Muricauda hadale sp. nov., a piezophilic bacterium isolated from hadopelagic water of the Mariana Trench.</title>
        <authorList>
            <person name="Wei Y."/>
        </authorList>
    </citation>
    <scope>NUCLEOTIDE SEQUENCE [LARGE SCALE GENOMIC DNA]</scope>
    <source>
        <strain evidence="8">MT-229</strain>
    </source>
</reference>
<evidence type="ECO:0000256" key="1">
    <source>
        <dbReference type="ARBA" id="ARBA00008857"/>
    </source>
</evidence>
<sequence>MIMSVLDFVKILEVKRYSKNTIDSYASIVKMARHFFGKSLDQVDETELHRYFYHMVHTKKVSYSYQKQIAMALKLYYREMFRQSINLELLFPSRKPGKLPVIIAKSDVEKIIEKANNGKHKCMIALVYSTGLRVGELIDLKIADIDSTRMVVHIKAAKGGKDRIVPLSHKVLHMLRDYYREFVPKNYLFEGQKGGKYTSSSFNKLLKSAARRAKIDKHITAHTLRHSYASHLLEKGTDIRVIQKLLGHSSIKTTMIYTQVSEPALLNVTSPFDD</sequence>
<evidence type="ECO:0000256" key="5">
    <source>
        <dbReference type="PROSITE-ProRule" id="PRU01248"/>
    </source>
</evidence>
<name>A0A5N5IRG7_9FLAO</name>
<dbReference type="PANTHER" id="PTHR30349">
    <property type="entry name" value="PHAGE INTEGRASE-RELATED"/>
    <property type="match status" value="1"/>
</dbReference>
<dbReference type="PROSITE" id="PS51900">
    <property type="entry name" value="CB"/>
    <property type="match status" value="1"/>
</dbReference>
<dbReference type="PANTHER" id="PTHR30349:SF41">
    <property type="entry name" value="INTEGRASE_RECOMBINASE PROTEIN MJ0367-RELATED"/>
    <property type="match status" value="1"/>
</dbReference>
<dbReference type="Proteomes" id="UP000319204">
    <property type="component" value="Unassembled WGS sequence"/>
</dbReference>
<comment type="caution">
    <text evidence="8">The sequence shown here is derived from an EMBL/GenBank/DDBJ whole genome shotgun (WGS) entry which is preliminary data.</text>
</comment>
<dbReference type="Pfam" id="PF13495">
    <property type="entry name" value="Phage_int_SAM_4"/>
    <property type="match status" value="1"/>
</dbReference>
<evidence type="ECO:0000256" key="4">
    <source>
        <dbReference type="ARBA" id="ARBA00023172"/>
    </source>
</evidence>
<feature type="domain" description="Tyr recombinase" evidence="6">
    <location>
        <begin position="98"/>
        <end position="270"/>
    </location>
</feature>
<evidence type="ECO:0000259" key="6">
    <source>
        <dbReference type="PROSITE" id="PS51898"/>
    </source>
</evidence>
<evidence type="ECO:0000313" key="9">
    <source>
        <dbReference type="Proteomes" id="UP000319204"/>
    </source>
</evidence>
<dbReference type="NCBIfam" id="NF040815">
    <property type="entry name" value="recomb_XerA_Arch"/>
    <property type="match status" value="1"/>
</dbReference>
<dbReference type="InterPro" id="IPR044068">
    <property type="entry name" value="CB"/>
</dbReference>
<keyword evidence="3 5" id="KW-0238">DNA-binding</keyword>
<dbReference type="InterPro" id="IPR002104">
    <property type="entry name" value="Integrase_catalytic"/>
</dbReference>
<dbReference type="AlphaFoldDB" id="A0A5N5IRG7"/>
<protein>
    <submittedName>
        <fullName evidence="8">Tyrosine-type recombinase/integrase</fullName>
    </submittedName>
</protein>
<proteinExistence type="inferred from homology"/>
<dbReference type="Pfam" id="PF00589">
    <property type="entry name" value="Phage_integrase"/>
    <property type="match status" value="1"/>
</dbReference>
<keyword evidence="4" id="KW-0233">DNA recombination</keyword>
<dbReference type="Gene3D" id="1.10.443.10">
    <property type="entry name" value="Intergrase catalytic core"/>
    <property type="match status" value="1"/>
</dbReference>
<evidence type="ECO:0000256" key="2">
    <source>
        <dbReference type="ARBA" id="ARBA00022908"/>
    </source>
</evidence>
<evidence type="ECO:0000259" key="7">
    <source>
        <dbReference type="PROSITE" id="PS51900"/>
    </source>
</evidence>
<feature type="domain" description="Core-binding (CB)" evidence="7">
    <location>
        <begin position="1"/>
        <end position="81"/>
    </location>
</feature>
<dbReference type="PROSITE" id="PS51898">
    <property type="entry name" value="TYR_RECOMBINASE"/>
    <property type="match status" value="1"/>
</dbReference>
<dbReference type="OrthoDB" id="9801717at2"/>